<dbReference type="HOGENOM" id="CLU_2639378_0_0_1"/>
<gene>
    <name evidence="2" type="ORF">GLOINDRAFT_340970</name>
</gene>
<reference evidence="2" key="1">
    <citation type="submission" date="2013-07" db="EMBL/GenBank/DDBJ databases">
        <title>The genome of an arbuscular mycorrhizal fungus provides insights into the evolution of the oldest plant symbiosis.</title>
        <authorList>
            <consortium name="DOE Joint Genome Institute"/>
            <person name="Tisserant E."/>
            <person name="Malbreil M."/>
            <person name="Kuo A."/>
            <person name="Kohler A."/>
            <person name="Symeonidi A."/>
            <person name="Balestrini R."/>
            <person name="Charron P."/>
            <person name="Duensing N."/>
            <person name="Frei-dit-Frey N."/>
            <person name="Gianinazzi-Pearson V."/>
            <person name="Gilbert B."/>
            <person name="Handa Y."/>
            <person name="Hijri M."/>
            <person name="Kaul R."/>
            <person name="Kawaguchi M."/>
            <person name="Krajinski F."/>
            <person name="Lammers P."/>
            <person name="Lapierre D."/>
            <person name="Masclaux F.G."/>
            <person name="Murat C."/>
            <person name="Morin E."/>
            <person name="Ndikumana S."/>
            <person name="Pagni M."/>
            <person name="Petitpierre D."/>
            <person name="Requena N."/>
            <person name="Rosikiewicz P."/>
            <person name="Riley R."/>
            <person name="Saito K."/>
            <person name="San Clemente H."/>
            <person name="Shapiro H."/>
            <person name="van Tuinen D."/>
            <person name="Becard G."/>
            <person name="Bonfante P."/>
            <person name="Paszkowski U."/>
            <person name="Shachar-Hill Y."/>
            <person name="Young J.P."/>
            <person name="Sanders I.R."/>
            <person name="Henrissat B."/>
            <person name="Rensing S.A."/>
            <person name="Grigoriev I.V."/>
            <person name="Corradi N."/>
            <person name="Roux C."/>
            <person name="Martin F."/>
        </authorList>
    </citation>
    <scope>NUCLEOTIDE SEQUENCE</scope>
    <source>
        <strain evidence="2">DAOM 197198</strain>
    </source>
</reference>
<sequence length="77" mass="8808">MIFFTTIDQDCKVEIDPFRPNELSQRNLNPLTGAPPKPAANRRKPSRILRENNTVLNTPSIAKRKTDQIHKVKRGTL</sequence>
<evidence type="ECO:0000313" key="2">
    <source>
        <dbReference type="EMBL" id="ERZ95912.1"/>
    </source>
</evidence>
<organism evidence="2">
    <name type="scientific">Rhizophagus irregularis (strain DAOM 181602 / DAOM 197198 / MUCL 43194)</name>
    <name type="common">Arbuscular mycorrhizal fungus</name>
    <name type="synonym">Glomus intraradices</name>
    <dbReference type="NCBI Taxonomy" id="747089"/>
    <lineage>
        <taxon>Eukaryota</taxon>
        <taxon>Fungi</taxon>
        <taxon>Fungi incertae sedis</taxon>
        <taxon>Mucoromycota</taxon>
        <taxon>Glomeromycotina</taxon>
        <taxon>Glomeromycetes</taxon>
        <taxon>Glomerales</taxon>
        <taxon>Glomeraceae</taxon>
        <taxon>Rhizophagus</taxon>
    </lineage>
</organism>
<name>U9SPF9_RHIID</name>
<feature type="region of interest" description="Disordered" evidence="1">
    <location>
        <begin position="21"/>
        <end position="52"/>
    </location>
</feature>
<dbReference type="AlphaFoldDB" id="U9SPF9"/>
<evidence type="ECO:0000256" key="1">
    <source>
        <dbReference type="SAM" id="MobiDB-lite"/>
    </source>
</evidence>
<dbReference type="EMBL" id="KI300863">
    <property type="protein sequence ID" value="ERZ95912.1"/>
    <property type="molecule type" value="Genomic_DNA"/>
</dbReference>
<proteinExistence type="predicted"/>
<dbReference type="VEuPathDB" id="FungiDB:RhiirFUN_020426"/>
<protein>
    <submittedName>
        <fullName evidence="2">Uncharacterized protein</fullName>
    </submittedName>
</protein>
<accession>U9SPF9</accession>